<evidence type="ECO:0000256" key="3">
    <source>
        <dbReference type="ARBA" id="ARBA00022692"/>
    </source>
</evidence>
<dbReference type="EnsemblMetazoa" id="G1400.1">
    <property type="protein sequence ID" value="G1400.1:cds"/>
    <property type="gene ID" value="G1400"/>
</dbReference>
<evidence type="ECO:0000256" key="6">
    <source>
        <dbReference type="SAM" id="MobiDB-lite"/>
    </source>
</evidence>
<feature type="transmembrane region" description="Helical" evidence="7">
    <location>
        <begin position="615"/>
        <end position="636"/>
    </location>
</feature>
<feature type="transmembrane region" description="Helical" evidence="7">
    <location>
        <begin position="575"/>
        <end position="595"/>
    </location>
</feature>
<feature type="compositionally biased region" description="Basic and acidic residues" evidence="6">
    <location>
        <begin position="163"/>
        <end position="200"/>
    </location>
</feature>
<feature type="region of interest" description="Disordered" evidence="6">
    <location>
        <begin position="1"/>
        <end position="27"/>
    </location>
</feature>
<evidence type="ECO:0000256" key="2">
    <source>
        <dbReference type="ARBA" id="ARBA00006510"/>
    </source>
</evidence>
<keyword evidence="3 7" id="KW-0812">Transmembrane</keyword>
<protein>
    <recommendedName>
        <fullName evidence="8">TMC domain-containing protein</fullName>
    </recommendedName>
</protein>
<comment type="subcellular location">
    <subcellularLocation>
        <location evidence="1">Membrane</location>
        <topology evidence="1">Multi-pass membrane protein</topology>
    </subcellularLocation>
</comment>
<dbReference type="PANTHER" id="PTHR23302">
    <property type="entry name" value="TRANSMEMBRANE CHANNEL-RELATED"/>
    <property type="match status" value="1"/>
</dbReference>
<feature type="compositionally biased region" description="Polar residues" evidence="6">
    <location>
        <begin position="146"/>
        <end position="162"/>
    </location>
</feature>
<sequence length="956" mass="111207">MSQTKQTEEHEDGPMHLQKEDKNEVEQNELRFRRTSQAAILAQLPSRQTFFSEAGFTLGRRLSCIERRKSHLHQRASMTPSIAVGMEEDDDEEMVMANRRVSHAVSITDGVKSITDQWERTQSIKAMVASIHTKRKYSDNEEEYQTKISSTQARGHNSQQRAFNERYREDDQFEERFYSGDSQNSDRELTKDFGGRDRNSENGSDDETFSTRIGFDHSNLDGKDTVIVRKRKPTNISDQHSESDSSSLKAISKSRSMRKSVNLNTLPSHERRIKNFQARKLEALRDAKNLEEYTQIYRDEILQEPVQRTQIWKYQQKKAWQHFKQQAKNVLYQLELWSGAFKEIEGQFGTSVMTYFRFMRWLLFLNFYLMVVMLGLTMVPYVIKINRPWSFLDSPHPNNTRSNFTGDDFFEKALNCTKNYIGFLDNQTNPEDWGSKALDTLQGTGWMEHTVLFYGTYFNKTYSLPLVEGRLTYNMGLSYLLATGAAFLVSFFLLVKNSAKGVKSSVLDEGSGQMTQFCNKVFGGWDFCISNQKAAKEKHKNLTQELRGDLDNQKLLWKIENRTTREKAKLYSIRVVVNTVVLGFLVGSLYLIYYANNKLIDLQREFGDVHPIVQTLIQFMPSVTITLLNIIVPIIFKKLVEFEDYMPAFQMQITLLRTVILRLASLLVLMGSLYGMVVEDHDHFVDDCGNKRWQTINNTSEAPIKCWETYVGQQIYKLIILDFLVPFVLTFIVEYPRRLVYQRFHERFKVVNMMGQQEFDLPKAVLDLVYTQTLCWMGLFFCPFIPMMSFVKCFIFFYVKKGTVLNNCIQPVRPFRTSKSNSLFIAVLFISFIISCGPMTYMIGTISPSQSCGPFRVYSVENFIFFDTIRNLIFTFPSDAQKFFHIFGTMAFFIPAIGLTCFFMYYYCVQAVGYKRRAKLLKEDLIMEGKDKQFLLARVNEAWMYIEGTLPGYPNF</sequence>
<name>A0A8W8IHN2_MAGGI</name>
<feature type="transmembrane region" description="Helical" evidence="7">
    <location>
        <begin position="476"/>
        <end position="495"/>
    </location>
</feature>
<keyword evidence="10" id="KW-1185">Reference proteome</keyword>
<feature type="transmembrane region" description="Helical" evidence="7">
    <location>
        <begin position="774"/>
        <end position="799"/>
    </location>
</feature>
<evidence type="ECO:0000256" key="7">
    <source>
        <dbReference type="SAM" id="Phobius"/>
    </source>
</evidence>
<feature type="compositionally biased region" description="Basic and acidic residues" evidence="6">
    <location>
        <begin position="214"/>
        <end position="227"/>
    </location>
</feature>
<feature type="compositionally biased region" description="Low complexity" evidence="6">
    <location>
        <begin position="244"/>
        <end position="254"/>
    </location>
</feature>
<feature type="domain" description="TMC" evidence="8">
    <location>
        <begin position="706"/>
        <end position="818"/>
    </location>
</feature>
<evidence type="ECO:0000313" key="10">
    <source>
        <dbReference type="Proteomes" id="UP000005408"/>
    </source>
</evidence>
<organism evidence="9 10">
    <name type="scientific">Magallana gigas</name>
    <name type="common">Pacific oyster</name>
    <name type="synonym">Crassostrea gigas</name>
    <dbReference type="NCBI Taxonomy" id="29159"/>
    <lineage>
        <taxon>Eukaryota</taxon>
        <taxon>Metazoa</taxon>
        <taxon>Spiralia</taxon>
        <taxon>Lophotrochozoa</taxon>
        <taxon>Mollusca</taxon>
        <taxon>Bivalvia</taxon>
        <taxon>Autobranchia</taxon>
        <taxon>Pteriomorphia</taxon>
        <taxon>Ostreida</taxon>
        <taxon>Ostreoidea</taxon>
        <taxon>Ostreidae</taxon>
        <taxon>Magallana</taxon>
    </lineage>
</organism>
<feature type="transmembrane region" description="Helical" evidence="7">
    <location>
        <begin position="659"/>
        <end position="677"/>
    </location>
</feature>
<feature type="region of interest" description="Disordered" evidence="6">
    <location>
        <begin position="134"/>
        <end position="255"/>
    </location>
</feature>
<proteinExistence type="inferred from homology"/>
<dbReference type="GO" id="GO:0008381">
    <property type="term" value="F:mechanosensitive monoatomic ion channel activity"/>
    <property type="evidence" value="ECO:0007669"/>
    <property type="project" value="TreeGrafter"/>
</dbReference>
<evidence type="ECO:0000313" key="9">
    <source>
        <dbReference type="EnsemblMetazoa" id="G1400.1:cds"/>
    </source>
</evidence>
<evidence type="ECO:0000259" key="8">
    <source>
        <dbReference type="Pfam" id="PF07810"/>
    </source>
</evidence>
<dbReference type="AlphaFoldDB" id="A0A8W8IHN2"/>
<comment type="similarity">
    <text evidence="2">Belongs to the TMC family.</text>
</comment>
<dbReference type="Proteomes" id="UP000005408">
    <property type="component" value="Unassembled WGS sequence"/>
</dbReference>
<evidence type="ECO:0000256" key="1">
    <source>
        <dbReference type="ARBA" id="ARBA00004141"/>
    </source>
</evidence>
<feature type="transmembrane region" description="Helical" evidence="7">
    <location>
        <begin position="823"/>
        <end position="843"/>
    </location>
</feature>
<evidence type="ECO:0000256" key="4">
    <source>
        <dbReference type="ARBA" id="ARBA00022989"/>
    </source>
</evidence>
<evidence type="ECO:0000256" key="5">
    <source>
        <dbReference type="ARBA" id="ARBA00023136"/>
    </source>
</evidence>
<dbReference type="InterPro" id="IPR038900">
    <property type="entry name" value="TMC"/>
</dbReference>
<dbReference type="PANTHER" id="PTHR23302:SF24">
    <property type="entry name" value="TMC DOMAIN-CONTAINING PROTEIN"/>
    <property type="match status" value="1"/>
</dbReference>
<dbReference type="GO" id="GO:0005886">
    <property type="term" value="C:plasma membrane"/>
    <property type="evidence" value="ECO:0007669"/>
    <property type="project" value="InterPro"/>
</dbReference>
<dbReference type="InterPro" id="IPR012496">
    <property type="entry name" value="TMC_dom"/>
</dbReference>
<keyword evidence="5 7" id="KW-0472">Membrane</keyword>
<feature type="transmembrane region" description="Helical" evidence="7">
    <location>
        <begin position="361"/>
        <end position="383"/>
    </location>
</feature>
<feature type="transmembrane region" description="Helical" evidence="7">
    <location>
        <begin position="883"/>
        <end position="907"/>
    </location>
</feature>
<keyword evidence="4 7" id="KW-1133">Transmembrane helix</keyword>
<dbReference type="Pfam" id="PF07810">
    <property type="entry name" value="TMC"/>
    <property type="match status" value="1"/>
</dbReference>
<reference evidence="9" key="1">
    <citation type="submission" date="2022-08" db="UniProtKB">
        <authorList>
            <consortium name="EnsemblMetazoa"/>
        </authorList>
    </citation>
    <scope>IDENTIFICATION</scope>
    <source>
        <strain evidence="9">05x7-T-G4-1.051#20</strain>
    </source>
</reference>
<accession>A0A8W8IHN2</accession>